<dbReference type="GeneID" id="54553966"/>
<feature type="chain" id="PRO_5025464448" description="Catalase" evidence="12">
    <location>
        <begin position="20"/>
        <end position="1050"/>
    </location>
</feature>
<dbReference type="InterPro" id="IPR010582">
    <property type="entry name" value="Catalase_immune_responsive"/>
</dbReference>
<dbReference type="Gene3D" id="2.40.180.10">
    <property type="entry name" value="Catalase core domain"/>
    <property type="match status" value="1"/>
</dbReference>
<evidence type="ECO:0000256" key="11">
    <source>
        <dbReference type="RuleBase" id="RU004142"/>
    </source>
</evidence>
<evidence type="ECO:0000259" key="14">
    <source>
        <dbReference type="PROSITE" id="PS00498"/>
    </source>
</evidence>
<dbReference type="Proteomes" id="UP000800097">
    <property type="component" value="Unassembled WGS sequence"/>
</dbReference>
<dbReference type="OrthoDB" id="6880011at2759"/>
<protein>
    <recommendedName>
        <fullName evidence="3 10">Catalase</fullName>
        <ecNumber evidence="3 10">1.11.1.6</ecNumber>
    </recommendedName>
</protein>
<comment type="catalytic activity">
    <reaction evidence="10">
        <text>2 H2O2 = O2 + 2 H2O</text>
        <dbReference type="Rhea" id="RHEA:20309"/>
        <dbReference type="ChEBI" id="CHEBI:15377"/>
        <dbReference type="ChEBI" id="CHEBI:15379"/>
        <dbReference type="ChEBI" id="CHEBI:16240"/>
        <dbReference type="EC" id="1.11.1.6"/>
    </reaction>
</comment>
<keyword evidence="5 10" id="KW-0349">Heme</keyword>
<dbReference type="InterPro" id="IPR018028">
    <property type="entry name" value="Catalase"/>
</dbReference>
<evidence type="ECO:0000256" key="8">
    <source>
        <dbReference type="ARBA" id="ARBA00023004"/>
    </source>
</evidence>
<accession>A0A6A6JNN7</accession>
<evidence type="ECO:0000256" key="6">
    <source>
        <dbReference type="ARBA" id="ARBA00022723"/>
    </source>
</evidence>
<dbReference type="InterPro" id="IPR002227">
    <property type="entry name" value="Tyrosinase_Cu-bd"/>
</dbReference>
<dbReference type="PRINTS" id="PR00092">
    <property type="entry name" value="TYROSINASE"/>
</dbReference>
<evidence type="ECO:0000256" key="5">
    <source>
        <dbReference type="ARBA" id="ARBA00022617"/>
    </source>
</evidence>
<dbReference type="PROSITE" id="PS00438">
    <property type="entry name" value="CATALASE_2"/>
    <property type="match status" value="1"/>
</dbReference>
<keyword evidence="8 10" id="KW-0408">Iron</keyword>
<dbReference type="Pfam" id="PF06628">
    <property type="entry name" value="Catalase-rel"/>
    <property type="match status" value="1"/>
</dbReference>
<evidence type="ECO:0000256" key="4">
    <source>
        <dbReference type="ARBA" id="ARBA00022559"/>
    </source>
</evidence>
<dbReference type="FunFam" id="2.40.180.10:FF:000003">
    <property type="entry name" value="Catalase"/>
    <property type="match status" value="1"/>
</dbReference>
<dbReference type="InterPro" id="IPR043156">
    <property type="entry name" value="Catalase_clade2_helical"/>
</dbReference>
<sequence>MAPLFRAVALLCFVTEALSACTTKGKRRAWHTLSNSQKLEYINAELCLMQKPAKLNLGVGKTRFDELQAVHALQAYMTHHVGAFLPFHRLLMQAHEDALRNECGYTGHQPYWQEQLDAGKFTSATIFDPVYGFGGDGSGRNNCITTGPFKNYTNRLGPGYQITDHCIDRKISNSASQGSSAANVNQCLQQTTWTGAWNCIEAQPHGGGHGGVGGQMQNGVSSPGDPLFYLHHTWLDKIWADWQAKDKAARTKEIGGTNIMPDNQVGFPARPSNIPKPTGAPGDPGTTTTLNHVLDMKGNSPNRTIADVMDIVGGILCYETKEAVSGERSKKVEQLSSVTKDVHDGNSTITSDYGVKQHNTDEWLKAVTDDKNGPLLLEDPFAREKIMRFDHERIPERVVHARGAGAFGKFTLQESAADVTSAGVLTDTSRETPVFVRFSTVLGSRGSADTVRDVRGFAVKFYTEEGNWDIVGNNIPVFFIQDAIKFPDVIHAGKPEPDCEIPQAQSAHNNFWDFQYMHPEATHMFMWTMSDRAIPRSWRMQQGFGVNTFTLTNDKGERHFCKFIWTPELGVHSLVWDEALKIAGQDPDFHRKDLWQAIDSGSYPKWKFGIQVIPEAKEHDFDFDILDATKVWPEELVPIRYIGTLELNRNPDEFFSQVEQIAFCTSHVVPGIGFSDDPLLQGRNFSYFDTQISRLGVNFEELPINRPVCPVMNHNRDGSMRHTITKGKVNYWPNRYSAVPPTKPEDGAYVDYPAKIAGIKARTQSKKFREHISQAELFYNSLSPHEKLHLTNALGFELDHCDDHVVYERMVDRLAEIDLTLAQSVAEMVGGGVPQKAKRPKHNKKAKGLSQVDYAPSTPTIATRMVAIIIADGYDPIAYNGIRAALSAAGALPFTIGVRRNKIWAAGEEKGSKTGGVQPDHHLEGMRSTLFDSVFIPGGAQSIATLRKNGRAVHWVREAFGHLKAIGATGEAVQFVREACDIPGMQFSTSAEVVESYGVVTVAEVQPHGFKEAVNMMKGAKDFLSAYGYAISQHRNYERELDGLNKMVAY</sequence>
<keyword evidence="7 10" id="KW-0560">Oxidoreductase</keyword>
<evidence type="ECO:0000259" key="13">
    <source>
        <dbReference type="PROSITE" id="PS00497"/>
    </source>
</evidence>
<dbReference type="PROSITE" id="PS00437">
    <property type="entry name" value="CATALASE_1"/>
    <property type="match status" value="1"/>
</dbReference>
<dbReference type="Gene3D" id="3.40.50.880">
    <property type="match status" value="1"/>
</dbReference>
<dbReference type="InterPro" id="IPR002818">
    <property type="entry name" value="DJ-1/PfpI"/>
</dbReference>
<keyword evidence="4 10" id="KW-0575">Peroxidase</keyword>
<keyword evidence="9 10" id="KW-0376">Hydrogen peroxide</keyword>
<dbReference type="EMBL" id="ML986489">
    <property type="protein sequence ID" value="KAF2277855.1"/>
    <property type="molecule type" value="Genomic_DNA"/>
</dbReference>
<dbReference type="AlphaFoldDB" id="A0A6A6JNN7"/>
<feature type="domain" description="Tyrosinase copper-binding" evidence="14">
    <location>
        <begin position="225"/>
        <end position="236"/>
    </location>
</feature>
<dbReference type="Pfam" id="PF01965">
    <property type="entry name" value="DJ-1_PfpI"/>
    <property type="match status" value="1"/>
</dbReference>
<dbReference type="InterPro" id="IPR024708">
    <property type="entry name" value="Catalase_AS"/>
</dbReference>
<dbReference type="GO" id="GO:0042744">
    <property type="term" value="P:hydrogen peroxide catabolic process"/>
    <property type="evidence" value="ECO:0007669"/>
    <property type="project" value="UniProtKB-KW"/>
</dbReference>
<dbReference type="InterPro" id="IPR011614">
    <property type="entry name" value="Catalase_core"/>
</dbReference>
<reference evidence="15" key="1">
    <citation type="journal article" date="2020" name="Stud. Mycol.">
        <title>101 Dothideomycetes genomes: a test case for predicting lifestyles and emergence of pathogens.</title>
        <authorList>
            <person name="Haridas S."/>
            <person name="Albert R."/>
            <person name="Binder M."/>
            <person name="Bloem J."/>
            <person name="Labutti K."/>
            <person name="Salamov A."/>
            <person name="Andreopoulos B."/>
            <person name="Baker S."/>
            <person name="Barry K."/>
            <person name="Bills G."/>
            <person name="Bluhm B."/>
            <person name="Cannon C."/>
            <person name="Castanera R."/>
            <person name="Culley D."/>
            <person name="Daum C."/>
            <person name="Ezra D."/>
            <person name="Gonzalez J."/>
            <person name="Henrissat B."/>
            <person name="Kuo A."/>
            <person name="Liang C."/>
            <person name="Lipzen A."/>
            <person name="Lutzoni F."/>
            <person name="Magnuson J."/>
            <person name="Mondo S."/>
            <person name="Nolan M."/>
            <person name="Ohm R."/>
            <person name="Pangilinan J."/>
            <person name="Park H.-J."/>
            <person name="Ramirez L."/>
            <person name="Alfaro M."/>
            <person name="Sun H."/>
            <person name="Tritt A."/>
            <person name="Yoshinaga Y."/>
            <person name="Zwiers L.-H."/>
            <person name="Turgeon B."/>
            <person name="Goodwin S."/>
            <person name="Spatafora J."/>
            <person name="Crous P."/>
            <person name="Grigoriev I."/>
        </authorList>
    </citation>
    <scope>NUCLEOTIDE SEQUENCE</scope>
    <source>
        <strain evidence="15">CBS 379.55</strain>
    </source>
</reference>
<feature type="signal peptide" evidence="12">
    <location>
        <begin position="1"/>
        <end position="19"/>
    </location>
</feature>
<evidence type="ECO:0000256" key="2">
    <source>
        <dbReference type="ARBA" id="ARBA00005329"/>
    </source>
</evidence>
<dbReference type="PANTHER" id="PTHR42821">
    <property type="entry name" value="CATALASE"/>
    <property type="match status" value="1"/>
</dbReference>
<dbReference type="PROSITE" id="PS51402">
    <property type="entry name" value="CATALASE_3"/>
    <property type="match status" value="1"/>
</dbReference>
<dbReference type="SUPFAM" id="SSF52317">
    <property type="entry name" value="Class I glutamine amidotransferase-like"/>
    <property type="match status" value="1"/>
</dbReference>
<gene>
    <name evidence="15" type="ORF">EI97DRAFT_457094</name>
</gene>
<evidence type="ECO:0000313" key="15">
    <source>
        <dbReference type="EMBL" id="KAF2277855.1"/>
    </source>
</evidence>
<proteinExistence type="inferred from homology"/>
<feature type="domain" description="Tyrosinase copper-binding" evidence="13">
    <location>
        <begin position="79"/>
        <end position="96"/>
    </location>
</feature>
<dbReference type="GO" id="GO:0020037">
    <property type="term" value="F:heme binding"/>
    <property type="evidence" value="ECO:0007669"/>
    <property type="project" value="InterPro"/>
</dbReference>
<name>A0A6A6JNN7_WESOR</name>
<dbReference type="SUPFAM" id="SSF48056">
    <property type="entry name" value="Di-copper centre-containing domain"/>
    <property type="match status" value="1"/>
</dbReference>
<dbReference type="InterPro" id="IPR020835">
    <property type="entry name" value="Catalase_sf"/>
</dbReference>
<comment type="function">
    <text evidence="11">Catalyzes the degradation of hydrogen peroxide (H(2)O(2)) generated by peroxisomal oxidases to water and oxygen, thereby protecting cells from the toxic effects of hydrogen peroxide.</text>
</comment>
<dbReference type="PROSITE" id="PS00497">
    <property type="entry name" value="TYROSINASE_1"/>
    <property type="match status" value="1"/>
</dbReference>
<dbReference type="InterPro" id="IPR024712">
    <property type="entry name" value="Catalase_clade2"/>
</dbReference>
<dbReference type="GO" id="GO:0005829">
    <property type="term" value="C:cytosol"/>
    <property type="evidence" value="ECO:0007669"/>
    <property type="project" value="TreeGrafter"/>
</dbReference>
<evidence type="ECO:0000256" key="10">
    <source>
        <dbReference type="RuleBase" id="RU000498"/>
    </source>
</evidence>
<dbReference type="Gene3D" id="1.10.1280.10">
    <property type="entry name" value="Di-copper center containing domain from catechol oxidase"/>
    <property type="match status" value="1"/>
</dbReference>
<comment type="cofactor">
    <cofactor evidence="1">
        <name>heme</name>
        <dbReference type="ChEBI" id="CHEBI:30413"/>
    </cofactor>
</comment>
<dbReference type="Gene3D" id="1.20.1370.20">
    <property type="match status" value="1"/>
</dbReference>
<evidence type="ECO:0000256" key="9">
    <source>
        <dbReference type="ARBA" id="ARBA00023324"/>
    </source>
</evidence>
<dbReference type="GO" id="GO:0006979">
    <property type="term" value="P:response to oxidative stress"/>
    <property type="evidence" value="ECO:0007669"/>
    <property type="project" value="InterPro"/>
</dbReference>
<dbReference type="InterPro" id="IPR041399">
    <property type="entry name" value="Catalase_large_C"/>
</dbReference>
<keyword evidence="6 10" id="KW-0479">Metal-binding</keyword>
<evidence type="ECO:0000256" key="3">
    <source>
        <dbReference type="ARBA" id="ARBA00012314"/>
    </source>
</evidence>
<evidence type="ECO:0000256" key="7">
    <source>
        <dbReference type="ARBA" id="ARBA00023002"/>
    </source>
</evidence>
<organism evidence="15 16">
    <name type="scientific">Westerdykella ornata</name>
    <dbReference type="NCBI Taxonomy" id="318751"/>
    <lineage>
        <taxon>Eukaryota</taxon>
        <taxon>Fungi</taxon>
        <taxon>Dikarya</taxon>
        <taxon>Ascomycota</taxon>
        <taxon>Pezizomycotina</taxon>
        <taxon>Dothideomycetes</taxon>
        <taxon>Pleosporomycetidae</taxon>
        <taxon>Pleosporales</taxon>
        <taxon>Sporormiaceae</taxon>
        <taxon>Westerdykella</taxon>
    </lineage>
</organism>
<dbReference type="GO" id="GO:0004096">
    <property type="term" value="F:catalase activity"/>
    <property type="evidence" value="ECO:0007669"/>
    <property type="project" value="UniProtKB-EC"/>
</dbReference>
<dbReference type="CDD" id="cd03132">
    <property type="entry name" value="GATase1_catalase"/>
    <property type="match status" value="1"/>
</dbReference>
<dbReference type="InterPro" id="IPR002226">
    <property type="entry name" value="Catalase_haem_BS"/>
</dbReference>
<keyword evidence="16" id="KW-1185">Reference proteome</keyword>
<keyword evidence="12" id="KW-0732">Signal</keyword>
<dbReference type="PROSITE" id="PS00498">
    <property type="entry name" value="TYROSINASE_2"/>
    <property type="match status" value="1"/>
</dbReference>
<dbReference type="SUPFAM" id="SSF56634">
    <property type="entry name" value="Heme-dependent catalase-like"/>
    <property type="match status" value="1"/>
</dbReference>
<dbReference type="SMART" id="SM01060">
    <property type="entry name" value="Catalase"/>
    <property type="match status" value="1"/>
</dbReference>
<dbReference type="Pfam" id="PF00264">
    <property type="entry name" value="Tyrosinase"/>
    <property type="match status" value="1"/>
</dbReference>
<dbReference type="InterPro" id="IPR008922">
    <property type="entry name" value="Di-copper_centre_dom_sf"/>
</dbReference>
<dbReference type="RefSeq" id="XP_033655394.1">
    <property type="nucleotide sequence ID" value="XM_033800791.1"/>
</dbReference>
<evidence type="ECO:0000256" key="1">
    <source>
        <dbReference type="ARBA" id="ARBA00001971"/>
    </source>
</evidence>
<dbReference type="PANTHER" id="PTHR42821:SF1">
    <property type="entry name" value="CATALASE-B"/>
    <property type="match status" value="1"/>
</dbReference>
<dbReference type="PRINTS" id="PR00067">
    <property type="entry name" value="CATALASE"/>
</dbReference>
<evidence type="ECO:0000256" key="12">
    <source>
        <dbReference type="SAM" id="SignalP"/>
    </source>
</evidence>
<dbReference type="Pfam" id="PF00199">
    <property type="entry name" value="Catalase"/>
    <property type="match status" value="1"/>
</dbReference>
<comment type="similarity">
    <text evidence="2 10">Belongs to the catalase family.</text>
</comment>
<dbReference type="InterPro" id="IPR029062">
    <property type="entry name" value="Class_I_gatase-like"/>
</dbReference>
<dbReference type="FunFam" id="1.20.1370.20:FF:000001">
    <property type="entry name" value="Catalase HPII"/>
    <property type="match status" value="1"/>
</dbReference>
<dbReference type="EC" id="1.11.1.6" evidence="3 10"/>
<evidence type="ECO:0000313" key="16">
    <source>
        <dbReference type="Proteomes" id="UP000800097"/>
    </source>
</evidence>
<dbReference type="GO" id="GO:0046872">
    <property type="term" value="F:metal ion binding"/>
    <property type="evidence" value="ECO:0007669"/>
    <property type="project" value="UniProtKB-KW"/>
</dbReference>